<evidence type="ECO:0000313" key="3">
    <source>
        <dbReference type="Proteomes" id="UP001163046"/>
    </source>
</evidence>
<reference evidence="2" key="1">
    <citation type="submission" date="2023-01" db="EMBL/GenBank/DDBJ databases">
        <title>Genome assembly of the deep-sea coral Lophelia pertusa.</title>
        <authorList>
            <person name="Herrera S."/>
            <person name="Cordes E."/>
        </authorList>
    </citation>
    <scope>NUCLEOTIDE SEQUENCE</scope>
    <source>
        <strain evidence="2">USNM1676648</strain>
        <tissue evidence="2">Polyp</tissue>
    </source>
</reference>
<evidence type="ECO:0000256" key="1">
    <source>
        <dbReference type="SAM" id="MobiDB-lite"/>
    </source>
</evidence>
<protein>
    <submittedName>
        <fullName evidence="2">Syntaxin-1A</fullName>
    </submittedName>
</protein>
<dbReference type="SUPFAM" id="SSF47661">
    <property type="entry name" value="t-snare proteins"/>
    <property type="match status" value="1"/>
</dbReference>
<evidence type="ECO:0000313" key="2">
    <source>
        <dbReference type="EMBL" id="KAJ7377301.1"/>
    </source>
</evidence>
<dbReference type="GO" id="GO:0016192">
    <property type="term" value="P:vesicle-mediated transport"/>
    <property type="evidence" value="ECO:0007669"/>
    <property type="project" value="InterPro"/>
</dbReference>
<comment type="caution">
    <text evidence="2">The sequence shown here is derived from an EMBL/GenBank/DDBJ whole genome shotgun (WGS) entry which is preliminary data.</text>
</comment>
<proteinExistence type="predicted"/>
<organism evidence="2 3">
    <name type="scientific">Desmophyllum pertusum</name>
    <dbReference type="NCBI Taxonomy" id="174260"/>
    <lineage>
        <taxon>Eukaryota</taxon>
        <taxon>Metazoa</taxon>
        <taxon>Cnidaria</taxon>
        <taxon>Anthozoa</taxon>
        <taxon>Hexacorallia</taxon>
        <taxon>Scleractinia</taxon>
        <taxon>Caryophylliina</taxon>
        <taxon>Caryophylliidae</taxon>
        <taxon>Desmophyllum</taxon>
    </lineage>
</organism>
<feature type="compositionally biased region" description="Acidic residues" evidence="1">
    <location>
        <begin position="14"/>
        <end position="24"/>
    </location>
</feature>
<dbReference type="Proteomes" id="UP001163046">
    <property type="component" value="Unassembled WGS sequence"/>
</dbReference>
<sequence>MRDRLEALKSTGNVDDDDPQDYDEPSTTINVENTFMDNFFQNVATIRANIDKIAQDVEQVKKMHSAMLSAAVQEQGT</sequence>
<name>A0A9W9Z991_9CNID</name>
<dbReference type="AlphaFoldDB" id="A0A9W9Z991"/>
<feature type="region of interest" description="Disordered" evidence="1">
    <location>
        <begin position="1"/>
        <end position="25"/>
    </location>
</feature>
<dbReference type="EMBL" id="MU826381">
    <property type="protein sequence ID" value="KAJ7377301.1"/>
    <property type="molecule type" value="Genomic_DNA"/>
</dbReference>
<dbReference type="OrthoDB" id="10255013at2759"/>
<gene>
    <name evidence="2" type="primary">STX1A</name>
    <name evidence="2" type="ORF">OS493_030113</name>
</gene>
<dbReference type="Gene3D" id="1.20.58.70">
    <property type="match status" value="1"/>
</dbReference>
<dbReference type="InterPro" id="IPR010989">
    <property type="entry name" value="SNARE"/>
</dbReference>
<keyword evidence="3" id="KW-1185">Reference proteome</keyword>
<dbReference type="GO" id="GO:0016020">
    <property type="term" value="C:membrane"/>
    <property type="evidence" value="ECO:0007669"/>
    <property type="project" value="InterPro"/>
</dbReference>
<accession>A0A9W9Z991</accession>